<dbReference type="EMBL" id="LT629796">
    <property type="protein sequence ID" value="SDU68006.1"/>
    <property type="molecule type" value="Genomic_DNA"/>
</dbReference>
<reference evidence="1 2" key="1">
    <citation type="submission" date="2016-10" db="EMBL/GenBank/DDBJ databases">
        <authorList>
            <person name="Varghese N."/>
            <person name="Submissions S."/>
        </authorList>
    </citation>
    <scope>NUCLEOTIDE SEQUENCE [LARGE SCALE GENOMIC DNA]</scope>
    <source>
        <strain evidence="1 2">LMG 21607</strain>
    </source>
</reference>
<dbReference type="Proteomes" id="UP000182476">
    <property type="component" value="Chromosome I"/>
</dbReference>
<keyword evidence="2" id="KW-1185">Reference proteome</keyword>
<gene>
    <name evidence="1" type="ORF">SAMN04489801_5911</name>
</gene>
<protein>
    <submittedName>
        <fullName evidence="1">Uncharacterized protein</fullName>
    </submittedName>
</protein>
<evidence type="ECO:0000313" key="2">
    <source>
        <dbReference type="Proteomes" id="UP000182476"/>
    </source>
</evidence>
<accession>A0ABY0W1D2</accession>
<name>A0ABY0W1D2_9PSED</name>
<evidence type="ECO:0000313" key="1">
    <source>
        <dbReference type="EMBL" id="SDU68006.1"/>
    </source>
</evidence>
<proteinExistence type="predicted"/>
<sequence length="65" mass="7555">MLSERTYVGRPDGTGIPDDNVPVLRFNCERLARALRICSFYREEDASGVWLKQAINDPWPELRFI</sequence>
<organism evidence="1 2">
    <name type="scientific">Pseudomonas mandelii</name>
    <dbReference type="NCBI Taxonomy" id="75612"/>
    <lineage>
        <taxon>Bacteria</taxon>
        <taxon>Pseudomonadati</taxon>
        <taxon>Pseudomonadota</taxon>
        <taxon>Gammaproteobacteria</taxon>
        <taxon>Pseudomonadales</taxon>
        <taxon>Pseudomonadaceae</taxon>
        <taxon>Pseudomonas</taxon>
    </lineage>
</organism>